<dbReference type="Proteomes" id="UP000199144">
    <property type="component" value="Unassembled WGS sequence"/>
</dbReference>
<dbReference type="Gene3D" id="2.60.98.20">
    <property type="entry name" value="Flagellar hook protein FlgE"/>
    <property type="match status" value="1"/>
</dbReference>
<dbReference type="PANTHER" id="PTHR30435">
    <property type="entry name" value="FLAGELLAR PROTEIN"/>
    <property type="match status" value="1"/>
</dbReference>
<dbReference type="Pfam" id="PF00460">
    <property type="entry name" value="Flg_bb_rod"/>
    <property type="match status" value="1"/>
</dbReference>
<comment type="similarity">
    <text evidence="2 5">Belongs to the flagella basal body rod proteins family.</text>
</comment>
<feature type="domain" description="Flagellar basal-body/hook protein C-terminal" evidence="7">
    <location>
        <begin position="391"/>
        <end position="431"/>
    </location>
</feature>
<keyword evidence="10" id="KW-1185">Reference proteome</keyword>
<dbReference type="AlphaFoldDB" id="A0A1I4KAY3"/>
<comment type="subcellular location">
    <subcellularLocation>
        <location evidence="1 5">Bacterial flagellum basal body</location>
    </subcellularLocation>
</comment>
<evidence type="ECO:0000256" key="3">
    <source>
        <dbReference type="ARBA" id="ARBA00019015"/>
    </source>
</evidence>
<dbReference type="GO" id="GO:0071978">
    <property type="term" value="P:bacterial-type flagellum-dependent swarming motility"/>
    <property type="evidence" value="ECO:0007669"/>
    <property type="project" value="TreeGrafter"/>
</dbReference>
<evidence type="ECO:0000259" key="7">
    <source>
        <dbReference type="Pfam" id="PF06429"/>
    </source>
</evidence>
<dbReference type="InterPro" id="IPR019776">
    <property type="entry name" value="Flagellar_basal_body_rod_CS"/>
</dbReference>
<protein>
    <recommendedName>
        <fullName evidence="3 5">Flagellar hook protein FlgE</fullName>
    </recommendedName>
</protein>
<dbReference type="InterPro" id="IPR037058">
    <property type="entry name" value="Falgellar_hook_FlgE_sf"/>
</dbReference>
<dbReference type="GO" id="GO:0005829">
    <property type="term" value="C:cytosol"/>
    <property type="evidence" value="ECO:0007669"/>
    <property type="project" value="TreeGrafter"/>
</dbReference>
<dbReference type="Pfam" id="PF06429">
    <property type="entry name" value="Flg_bbr_C"/>
    <property type="match status" value="1"/>
</dbReference>
<dbReference type="Pfam" id="PF07559">
    <property type="entry name" value="FlgE_D2"/>
    <property type="match status" value="1"/>
</dbReference>
<comment type="function">
    <text evidence="5">A flexible structure which links the flagellar filament to the drive apparatus in the basal body.</text>
</comment>
<dbReference type="InterPro" id="IPR011491">
    <property type="entry name" value="FlgE_D2"/>
</dbReference>
<dbReference type="InterPro" id="IPR001444">
    <property type="entry name" value="Flag_bb_rod_N"/>
</dbReference>
<dbReference type="STRING" id="254406.SAMN04488042_1011398"/>
<dbReference type="EMBL" id="FOTQ01000001">
    <property type="protein sequence ID" value="SFL75904.1"/>
    <property type="molecule type" value="Genomic_DNA"/>
</dbReference>
<evidence type="ECO:0000259" key="6">
    <source>
        <dbReference type="Pfam" id="PF00460"/>
    </source>
</evidence>
<evidence type="ECO:0000313" key="10">
    <source>
        <dbReference type="Proteomes" id="UP000199144"/>
    </source>
</evidence>
<evidence type="ECO:0000256" key="2">
    <source>
        <dbReference type="ARBA" id="ARBA00009677"/>
    </source>
</evidence>
<reference evidence="9 10" key="1">
    <citation type="submission" date="2016-10" db="EMBL/GenBank/DDBJ databases">
        <authorList>
            <person name="de Groot N.N."/>
        </authorList>
    </citation>
    <scope>NUCLEOTIDE SEQUENCE [LARGE SCALE GENOMIC DNA]</scope>
    <source>
        <strain evidence="9 10">DSM 15283</strain>
    </source>
</reference>
<dbReference type="GO" id="GO:0009425">
    <property type="term" value="C:bacterial-type flagellum basal body"/>
    <property type="evidence" value="ECO:0007669"/>
    <property type="project" value="UniProtKB-SubCell"/>
</dbReference>
<dbReference type="PROSITE" id="PS00588">
    <property type="entry name" value="FLAGELLA_BB_ROD"/>
    <property type="match status" value="1"/>
</dbReference>
<sequence>MTISSSLNAGVAGLSANATRLAAISDNIANSATYGYRRMESDFHSMVTSSSGGAYSAGGVRATTQRLIDERGSLVSTSNATDLAVRGRGMLPVALASEVGLGRGNAQMLLTTTGSFRTDAQGYLTSESGLMLLGWPASPDGSVPPFPRDTSDGLEPVQINVNQLTGEPTTSMSLGVNLPATETEAGAAGDTQDLSIEYFDNLGRSESLQIEFVPTVPASGTSNEWTMIIHDTASGGAVVGEYTLTFDDGRASGGTLQAVSAVSGGGYDPTTGSVIVNVAGGPMEITIGELGTSGGLTQLSDSFAPLQISKDGSPVGNMTSVEVDANGFVHAFFDTGVTRTIYQVPLVDLPNPNGMVSLDHQTYAPSPESGSYFLWDASDGPTGDIVSYAREESATDVAGELTDMIQTQRAYSSNAKVIQTVDEMLQETTNIKR</sequence>
<evidence type="ECO:0000256" key="5">
    <source>
        <dbReference type="RuleBase" id="RU362116"/>
    </source>
</evidence>
<keyword evidence="9" id="KW-0282">Flagellum</keyword>
<dbReference type="NCBIfam" id="TIGR03506">
    <property type="entry name" value="FlgEFG_subfam"/>
    <property type="match status" value="1"/>
</dbReference>
<dbReference type="RefSeq" id="WP_242654711.1">
    <property type="nucleotide sequence ID" value="NZ_FOTQ01000001.1"/>
</dbReference>
<name>A0A1I4KAY3_9RHOB</name>
<dbReference type="InterPro" id="IPR037925">
    <property type="entry name" value="FlgE/F/G-like"/>
</dbReference>
<keyword evidence="9" id="KW-0966">Cell projection</keyword>
<dbReference type="PANTHER" id="PTHR30435:SF1">
    <property type="entry name" value="FLAGELLAR HOOK PROTEIN FLGE"/>
    <property type="match status" value="1"/>
</dbReference>
<keyword evidence="4 5" id="KW-0975">Bacterial flagellum</keyword>
<feature type="domain" description="Flagellar basal body rod protein N-terminal" evidence="6">
    <location>
        <begin position="7"/>
        <end position="37"/>
    </location>
</feature>
<evidence type="ECO:0000259" key="8">
    <source>
        <dbReference type="Pfam" id="PF07559"/>
    </source>
</evidence>
<evidence type="ECO:0000256" key="1">
    <source>
        <dbReference type="ARBA" id="ARBA00004117"/>
    </source>
</evidence>
<dbReference type="InterPro" id="IPR010930">
    <property type="entry name" value="Flg_bb/hook_C_dom"/>
</dbReference>
<dbReference type="InterPro" id="IPR020013">
    <property type="entry name" value="Flagellar_FlgE/F/G"/>
</dbReference>
<gene>
    <name evidence="9" type="ORF">SAMN04488042_1011398</name>
</gene>
<proteinExistence type="inferred from homology"/>
<evidence type="ECO:0000313" key="9">
    <source>
        <dbReference type="EMBL" id="SFL75904.1"/>
    </source>
</evidence>
<accession>A0A1I4KAY3</accession>
<feature type="domain" description="Flagellar hook protein FlgE D2" evidence="8">
    <location>
        <begin position="179"/>
        <end position="312"/>
    </location>
</feature>
<keyword evidence="9" id="KW-0969">Cilium</keyword>
<dbReference type="SUPFAM" id="SSF117143">
    <property type="entry name" value="Flagellar hook protein flgE"/>
    <property type="match status" value="1"/>
</dbReference>
<dbReference type="GO" id="GO:0009424">
    <property type="term" value="C:bacterial-type flagellum hook"/>
    <property type="evidence" value="ECO:0007669"/>
    <property type="project" value="TreeGrafter"/>
</dbReference>
<organism evidence="9 10">
    <name type="scientific">Shimia aestuarii</name>
    <dbReference type="NCBI Taxonomy" id="254406"/>
    <lineage>
        <taxon>Bacteria</taxon>
        <taxon>Pseudomonadati</taxon>
        <taxon>Pseudomonadota</taxon>
        <taxon>Alphaproteobacteria</taxon>
        <taxon>Rhodobacterales</taxon>
        <taxon>Roseobacteraceae</taxon>
    </lineage>
</organism>
<evidence type="ECO:0000256" key="4">
    <source>
        <dbReference type="ARBA" id="ARBA00023143"/>
    </source>
</evidence>